<proteinExistence type="predicted"/>
<gene>
    <name evidence="2" type="ORF">SAMN05216439_1273</name>
</gene>
<keyword evidence="1" id="KW-0472">Membrane</keyword>
<feature type="transmembrane region" description="Helical" evidence="1">
    <location>
        <begin position="32"/>
        <end position="51"/>
    </location>
</feature>
<feature type="transmembrane region" description="Helical" evidence="1">
    <location>
        <begin position="5"/>
        <end position="26"/>
    </location>
</feature>
<dbReference type="InterPro" id="IPR005325">
    <property type="entry name" value="DUF308_memb"/>
</dbReference>
<dbReference type="AlphaFoldDB" id="A0A1H7IL88"/>
<feature type="transmembrane region" description="Helical" evidence="1">
    <location>
        <begin position="88"/>
        <end position="106"/>
    </location>
</feature>
<dbReference type="RefSeq" id="WP_069575073.1">
    <property type="nucleotide sequence ID" value="NZ_FOAK01000003.1"/>
</dbReference>
<name>A0A1H7IL88_9EURY</name>
<evidence type="ECO:0000313" key="2">
    <source>
        <dbReference type="EMBL" id="SEK63313.1"/>
    </source>
</evidence>
<dbReference type="STRING" id="190974.SAMN05216439_1273"/>
<sequence>MKTKFVSLLSILLGLIIVIFPIMGVIGVGSLIGLSALLMSIYLLIVGIAIIDYNNSGAILDLVLGLILLFLSICLIFNPSLLGFLTEISMYFAGIMLIIVAVVSLINNRNSRYGFYSGIIGIILGLLYIIIGTYLSNPIILGTLIGIWLVISGILKLMDR</sequence>
<evidence type="ECO:0000256" key="1">
    <source>
        <dbReference type="SAM" id="Phobius"/>
    </source>
</evidence>
<evidence type="ECO:0008006" key="4">
    <source>
        <dbReference type="Google" id="ProtNLM"/>
    </source>
</evidence>
<accession>A0A1H7IL88</accession>
<keyword evidence="1" id="KW-1133">Transmembrane helix</keyword>
<protein>
    <recommendedName>
        <fullName evidence="4">Acid-resistance membrane protein</fullName>
    </recommendedName>
</protein>
<evidence type="ECO:0000313" key="3">
    <source>
        <dbReference type="Proteomes" id="UP000199506"/>
    </source>
</evidence>
<dbReference type="EMBL" id="FOAK01000003">
    <property type="protein sequence ID" value="SEK63313.1"/>
    <property type="molecule type" value="Genomic_DNA"/>
</dbReference>
<reference evidence="2 3" key="1">
    <citation type="submission" date="2016-10" db="EMBL/GenBank/DDBJ databases">
        <authorList>
            <person name="de Groot N.N."/>
        </authorList>
    </citation>
    <scope>NUCLEOTIDE SEQUENCE [LARGE SCALE GENOMIC DNA]</scope>
    <source>
        <strain evidence="2 3">DSM 11978</strain>
    </source>
</reference>
<feature type="transmembrane region" description="Helical" evidence="1">
    <location>
        <begin position="58"/>
        <end position="82"/>
    </location>
</feature>
<feature type="transmembrane region" description="Helical" evidence="1">
    <location>
        <begin position="139"/>
        <end position="158"/>
    </location>
</feature>
<keyword evidence="1" id="KW-0812">Transmembrane</keyword>
<dbReference type="Pfam" id="PF03729">
    <property type="entry name" value="DUF308"/>
    <property type="match status" value="1"/>
</dbReference>
<feature type="transmembrane region" description="Helical" evidence="1">
    <location>
        <begin position="113"/>
        <end position="133"/>
    </location>
</feature>
<organism evidence="2 3">
    <name type="scientific">Methanobrevibacter gottschalkii</name>
    <dbReference type="NCBI Taxonomy" id="190974"/>
    <lineage>
        <taxon>Archaea</taxon>
        <taxon>Methanobacteriati</taxon>
        <taxon>Methanobacteriota</taxon>
        <taxon>Methanomada group</taxon>
        <taxon>Methanobacteria</taxon>
        <taxon>Methanobacteriales</taxon>
        <taxon>Methanobacteriaceae</taxon>
        <taxon>Methanobrevibacter</taxon>
    </lineage>
</organism>
<dbReference type="OrthoDB" id="78448at2157"/>
<dbReference type="Proteomes" id="UP000199506">
    <property type="component" value="Unassembled WGS sequence"/>
</dbReference>